<dbReference type="Gene3D" id="2.70.98.40">
    <property type="entry name" value="Glycoside hydrolase, family 65, N-terminal domain"/>
    <property type="match status" value="1"/>
</dbReference>
<feature type="non-terminal residue" evidence="1">
    <location>
        <position position="177"/>
    </location>
</feature>
<dbReference type="EMBL" id="BARS01036199">
    <property type="protein sequence ID" value="GAG26772.1"/>
    <property type="molecule type" value="Genomic_DNA"/>
</dbReference>
<organism evidence="1">
    <name type="scientific">marine sediment metagenome</name>
    <dbReference type="NCBI Taxonomy" id="412755"/>
    <lineage>
        <taxon>unclassified sequences</taxon>
        <taxon>metagenomes</taxon>
        <taxon>ecological metagenomes</taxon>
    </lineage>
</organism>
<proteinExistence type="predicted"/>
<accession>X0WU83</accession>
<dbReference type="GO" id="GO:0003824">
    <property type="term" value="F:catalytic activity"/>
    <property type="evidence" value="ECO:0007669"/>
    <property type="project" value="UniProtKB-ARBA"/>
</dbReference>
<evidence type="ECO:0000313" key="1">
    <source>
        <dbReference type="EMBL" id="GAG26772.1"/>
    </source>
</evidence>
<name>X0WU83_9ZZZZ</name>
<dbReference type="InterPro" id="IPR037018">
    <property type="entry name" value="GH65_N"/>
</dbReference>
<comment type="caution">
    <text evidence="1">The sequence shown here is derived from an EMBL/GenBank/DDBJ whole genome shotgun (WGS) entry which is preliminary data.</text>
</comment>
<reference evidence="1" key="1">
    <citation type="journal article" date="2014" name="Front. Microbiol.">
        <title>High frequency of phylogenetically diverse reductive dehalogenase-homologous genes in deep subseafloor sedimentary metagenomes.</title>
        <authorList>
            <person name="Kawai M."/>
            <person name="Futagami T."/>
            <person name="Toyoda A."/>
            <person name="Takaki Y."/>
            <person name="Nishi S."/>
            <person name="Hori S."/>
            <person name="Arai W."/>
            <person name="Tsubouchi T."/>
            <person name="Morono Y."/>
            <person name="Uchiyama I."/>
            <person name="Ito T."/>
            <person name="Fujiyama A."/>
            <person name="Inagaki F."/>
            <person name="Takami H."/>
        </authorList>
    </citation>
    <scope>NUCLEOTIDE SEQUENCE</scope>
    <source>
        <strain evidence="1">Expedition CK06-06</strain>
    </source>
</reference>
<sequence length="177" mass="20565">MTKKAFGSGYFGEWIKDKFEMPAYRYTCDQINDPKATTLMNEEWRSNKEHLHQVGNDRLVAICSNYGYIQVRQDEGSPKYLNEYYPEEGHYAGGFGYLSDNTEHLSTFYPGNADTFERIFGIGYLQKKVTGKGYSVNHVIFAPFGDDPVVVSQVKITNNRNVRVDLRWIEYWGCYIY</sequence>
<gene>
    <name evidence="1" type="ORF">S01H1_55670</name>
</gene>
<protein>
    <submittedName>
        <fullName evidence="1">Uncharacterized protein</fullName>
    </submittedName>
</protein>
<dbReference type="AlphaFoldDB" id="X0WU83"/>